<keyword evidence="3" id="KW-1185">Reference proteome</keyword>
<evidence type="ECO:0000313" key="2">
    <source>
        <dbReference type="EMBL" id="MCJ7857564.1"/>
    </source>
</evidence>
<reference evidence="2" key="1">
    <citation type="submission" date="2022-04" db="EMBL/GenBank/DDBJ databases">
        <title>Corynebacterium kalidii LD5P10.</title>
        <authorList>
            <person name="Sun J.Q."/>
        </authorList>
    </citation>
    <scope>NUCLEOTIDE SEQUENCE</scope>
    <source>
        <strain evidence="2">LD5P10</strain>
    </source>
</reference>
<protein>
    <submittedName>
        <fullName evidence="2">N-acetylglucosamine-6-phosphate deacetylase</fullName>
    </submittedName>
</protein>
<feature type="compositionally biased region" description="Polar residues" evidence="1">
    <location>
        <begin position="1"/>
        <end position="17"/>
    </location>
</feature>
<organism evidence="2 3">
    <name type="scientific">Corynebacterium kalidii</name>
    <dbReference type="NCBI Taxonomy" id="2931982"/>
    <lineage>
        <taxon>Bacteria</taxon>
        <taxon>Bacillati</taxon>
        <taxon>Actinomycetota</taxon>
        <taxon>Actinomycetes</taxon>
        <taxon>Mycobacteriales</taxon>
        <taxon>Corynebacteriaceae</taxon>
        <taxon>Corynebacterium</taxon>
    </lineage>
</organism>
<dbReference type="EMBL" id="JALIEA010000010">
    <property type="protein sequence ID" value="MCJ7857564.1"/>
    <property type="molecule type" value="Genomic_DNA"/>
</dbReference>
<accession>A0A9X2B138</accession>
<name>A0A9X2B138_9CORY</name>
<feature type="region of interest" description="Disordered" evidence="1">
    <location>
        <begin position="1"/>
        <end position="25"/>
    </location>
</feature>
<dbReference type="RefSeq" id="WP_244803310.1">
    <property type="nucleotide sequence ID" value="NZ_JALIEA010000010.1"/>
</dbReference>
<comment type="caution">
    <text evidence="2">The sequence shown here is derived from an EMBL/GenBank/DDBJ whole genome shotgun (WGS) entry which is preliminary data.</text>
</comment>
<sequence>MTGTAGDTGATQSQQAGATRPQDPPVMVAATVGDVTAVWQVEVDARVLLGDFSGAWLVDQAGVHGFAADADWIEERGDRDAVLSLILGRPVVVSGEAAGLPEGLPDGTQVVDLPATIENARAAVERNREDFAAANPGKRQPAWGEIEFAEQDGLPPQGLDGDAAEAVTRCMATARGVRRLAQSWNVVEKLRVQRLGGELRALPLVLA</sequence>
<evidence type="ECO:0000313" key="3">
    <source>
        <dbReference type="Proteomes" id="UP001139207"/>
    </source>
</evidence>
<dbReference type="AlphaFoldDB" id="A0A9X2B138"/>
<proteinExistence type="predicted"/>
<evidence type="ECO:0000256" key="1">
    <source>
        <dbReference type="SAM" id="MobiDB-lite"/>
    </source>
</evidence>
<gene>
    <name evidence="2" type="ORF">MUN33_02375</name>
</gene>
<dbReference type="Proteomes" id="UP001139207">
    <property type="component" value="Unassembled WGS sequence"/>
</dbReference>